<dbReference type="AlphaFoldDB" id="A0A6N2XVP0"/>
<evidence type="ECO:0000256" key="1">
    <source>
        <dbReference type="SAM" id="Phobius"/>
    </source>
</evidence>
<dbReference type="EMBL" id="CACRTL010000003">
    <property type="protein sequence ID" value="VYT57867.1"/>
    <property type="molecule type" value="Genomic_DNA"/>
</dbReference>
<gene>
    <name evidence="2" type="ORF">CRLFYP8_00547</name>
</gene>
<sequence>MEQMLEKWYEFFDKERLNKWIDEDKENRFGFITGVNEKTINEIRNIFENNIEEFIEFYDYTGGQILLPIFKIRDQYREFKERKVSNEYGYYVRDIPISESSDIPFFFENAQSLDGLNISGGSTENNEIIELLNKLLGEISSVKKMNIENNHILNEIGKRFYNIGNSKFDINDEQIEKLKEVLREIGYEIENVNHENKKNFQIILQHINTFETNKNNKISKYKDHIIEYAKNNIFRFTVICSSISIFITIVLIKIMEVFVK</sequence>
<protein>
    <submittedName>
        <fullName evidence="2">Uncharacterized protein</fullName>
    </submittedName>
</protein>
<proteinExistence type="predicted"/>
<evidence type="ECO:0000313" key="2">
    <source>
        <dbReference type="EMBL" id="VYT57867.1"/>
    </source>
</evidence>
<keyword evidence="1" id="KW-0812">Transmembrane</keyword>
<organism evidence="2">
    <name type="scientific">Thomasclavelia ramosa</name>
    <dbReference type="NCBI Taxonomy" id="1547"/>
    <lineage>
        <taxon>Bacteria</taxon>
        <taxon>Bacillati</taxon>
        <taxon>Bacillota</taxon>
        <taxon>Erysipelotrichia</taxon>
        <taxon>Erysipelotrichales</taxon>
        <taxon>Coprobacillaceae</taxon>
        <taxon>Thomasclavelia</taxon>
    </lineage>
</organism>
<dbReference type="RefSeq" id="WP_156634960.1">
    <property type="nucleotide sequence ID" value="NZ_CACRTL010000003.1"/>
</dbReference>
<keyword evidence="1" id="KW-0472">Membrane</keyword>
<accession>A0A6N2XVP0</accession>
<name>A0A6N2XVP0_9FIRM</name>
<feature type="transmembrane region" description="Helical" evidence="1">
    <location>
        <begin position="233"/>
        <end position="252"/>
    </location>
</feature>
<reference evidence="2" key="1">
    <citation type="submission" date="2019-11" db="EMBL/GenBank/DDBJ databases">
        <authorList>
            <person name="Feng L."/>
        </authorList>
    </citation>
    <scope>NUCLEOTIDE SEQUENCE</scope>
    <source>
        <strain evidence="2">CramosumLFYP8</strain>
    </source>
</reference>
<keyword evidence="1" id="KW-1133">Transmembrane helix</keyword>